<keyword evidence="2" id="KW-1185">Reference proteome</keyword>
<sequence length="59" mass="6927">MLLCKKNQKPVILINLHYKAMLAINLILNKTEDILNGITPHKDKPLNSNTLYYSWKYIK</sequence>
<dbReference type="Proteomes" id="UP000680279">
    <property type="component" value="Unassembled WGS sequence"/>
</dbReference>
<name>A0ABQ4K6J3_9BACI</name>
<comment type="caution">
    <text evidence="1">The sequence shown here is derived from an EMBL/GenBank/DDBJ whole genome shotgun (WGS) entry which is preliminary data.</text>
</comment>
<evidence type="ECO:0000313" key="2">
    <source>
        <dbReference type="Proteomes" id="UP000680279"/>
    </source>
</evidence>
<reference evidence="1 2" key="1">
    <citation type="submission" date="2021-03" db="EMBL/GenBank/DDBJ databases">
        <title>Antimicrobial resistance genes in bacteria isolated from Japanese honey, and their potential for conferring macrolide and lincosamide resistance in the American foulbrood pathogen Paenibacillus larvae.</title>
        <authorList>
            <person name="Okamoto M."/>
            <person name="Kumagai M."/>
            <person name="Kanamori H."/>
            <person name="Takamatsu D."/>
        </authorList>
    </citation>
    <scope>NUCLEOTIDE SEQUENCE [LARGE SCALE GENOMIC DNA]</scope>
    <source>
        <strain evidence="1 2">J1TS3</strain>
    </source>
</reference>
<gene>
    <name evidence="1" type="ORF">J1TS3_17050</name>
</gene>
<organism evidence="1 2">
    <name type="scientific">Siminovitchia fordii</name>
    <dbReference type="NCBI Taxonomy" id="254759"/>
    <lineage>
        <taxon>Bacteria</taxon>
        <taxon>Bacillati</taxon>
        <taxon>Bacillota</taxon>
        <taxon>Bacilli</taxon>
        <taxon>Bacillales</taxon>
        <taxon>Bacillaceae</taxon>
        <taxon>Siminovitchia</taxon>
    </lineage>
</organism>
<accession>A0ABQ4K6J3</accession>
<proteinExistence type="predicted"/>
<dbReference type="EMBL" id="BOQT01000005">
    <property type="protein sequence ID" value="GIN20571.1"/>
    <property type="molecule type" value="Genomic_DNA"/>
</dbReference>
<evidence type="ECO:0000313" key="1">
    <source>
        <dbReference type="EMBL" id="GIN20571.1"/>
    </source>
</evidence>
<protein>
    <submittedName>
        <fullName evidence="1">Uncharacterized protein</fullName>
    </submittedName>
</protein>